<evidence type="ECO:0000313" key="2">
    <source>
        <dbReference type="EMBL" id="MBP1936566.1"/>
    </source>
</evidence>
<sequence length="91" mass="10307">MEYVIIWLISVIVSIIILYLVIKTAIDNSTMGKNIQAIKQILEQGNSRIDNKETQQNILNNDKHIVCPSCGDKIDESSLVCPRCSLIFTER</sequence>
<feature type="transmembrane region" description="Helical" evidence="1">
    <location>
        <begin position="6"/>
        <end position="26"/>
    </location>
</feature>
<proteinExistence type="predicted"/>
<keyword evidence="2" id="KW-0804">Transcription</keyword>
<organism evidence="2 3">
    <name type="scientific">Paenibacillus sediminis</name>
    <dbReference type="NCBI Taxonomy" id="664909"/>
    <lineage>
        <taxon>Bacteria</taxon>
        <taxon>Bacillati</taxon>
        <taxon>Bacillota</taxon>
        <taxon>Bacilli</taxon>
        <taxon>Bacillales</taxon>
        <taxon>Paenibacillaceae</taxon>
        <taxon>Paenibacillus</taxon>
    </lineage>
</organism>
<evidence type="ECO:0000256" key="1">
    <source>
        <dbReference type="SAM" id="Phobius"/>
    </source>
</evidence>
<keyword evidence="1" id="KW-0472">Membrane</keyword>
<keyword evidence="1" id="KW-1133">Transmembrane helix</keyword>
<gene>
    <name evidence="2" type="ORF">J2Z20_001427</name>
</gene>
<reference evidence="2 3" key="1">
    <citation type="submission" date="2021-03" db="EMBL/GenBank/DDBJ databases">
        <title>Genomic Encyclopedia of Type Strains, Phase IV (KMG-IV): sequencing the most valuable type-strain genomes for metagenomic binning, comparative biology and taxonomic classification.</title>
        <authorList>
            <person name="Goeker M."/>
        </authorList>
    </citation>
    <scope>NUCLEOTIDE SEQUENCE [LARGE SCALE GENOMIC DNA]</scope>
    <source>
        <strain evidence="2 3">DSM 23491</strain>
    </source>
</reference>
<dbReference type="Proteomes" id="UP001519273">
    <property type="component" value="Unassembled WGS sequence"/>
</dbReference>
<keyword evidence="2" id="KW-0240">DNA-directed RNA polymerase</keyword>
<evidence type="ECO:0000313" key="3">
    <source>
        <dbReference type="Proteomes" id="UP001519273"/>
    </source>
</evidence>
<accession>A0ABS4H259</accession>
<dbReference type="RefSeq" id="WP_209847059.1">
    <property type="nucleotide sequence ID" value="NZ_CBCRVE010000002.1"/>
</dbReference>
<dbReference type="EMBL" id="JAGGKP010000001">
    <property type="protein sequence ID" value="MBP1936566.1"/>
    <property type="molecule type" value="Genomic_DNA"/>
</dbReference>
<comment type="caution">
    <text evidence="2">The sequence shown here is derived from an EMBL/GenBank/DDBJ whole genome shotgun (WGS) entry which is preliminary data.</text>
</comment>
<protein>
    <submittedName>
        <fullName evidence="2">DNA-directed RNA polymerase subunit RPC12/RpoP</fullName>
    </submittedName>
</protein>
<dbReference type="GO" id="GO:0000428">
    <property type="term" value="C:DNA-directed RNA polymerase complex"/>
    <property type="evidence" value="ECO:0007669"/>
    <property type="project" value="UniProtKB-KW"/>
</dbReference>
<name>A0ABS4H259_9BACL</name>
<keyword evidence="1" id="KW-0812">Transmembrane</keyword>
<keyword evidence="3" id="KW-1185">Reference proteome</keyword>